<protein>
    <recommendedName>
        <fullName evidence="4">60S ribosomal protein L29</fullName>
    </recommendedName>
</protein>
<name>A0A8B9W313_BOSMU</name>
<reference evidence="2" key="2">
    <citation type="submission" date="2025-08" db="UniProtKB">
        <authorList>
            <consortium name="Ensembl"/>
        </authorList>
    </citation>
    <scope>IDENTIFICATION</scope>
</reference>
<feature type="chain" id="PRO_5034612772" description="60S ribosomal protein L29" evidence="1">
    <location>
        <begin position="18"/>
        <end position="193"/>
    </location>
</feature>
<dbReference type="AlphaFoldDB" id="A0A8B9W313"/>
<proteinExistence type="predicted"/>
<reference evidence="2" key="3">
    <citation type="submission" date="2025-09" db="UniProtKB">
        <authorList>
            <consortium name="Ensembl"/>
        </authorList>
    </citation>
    <scope>IDENTIFICATION</scope>
</reference>
<dbReference type="Proteomes" id="UP000694520">
    <property type="component" value="Chromosome 5"/>
</dbReference>
<dbReference type="GeneTree" id="ENSGT00390000007084"/>
<feature type="signal peptide" evidence="1">
    <location>
        <begin position="1"/>
        <end position="17"/>
    </location>
</feature>
<keyword evidence="1" id="KW-0732">Signal</keyword>
<evidence type="ECO:0000313" key="3">
    <source>
        <dbReference type="Proteomes" id="UP000694520"/>
    </source>
</evidence>
<accession>A0A8B9W313</accession>
<sequence>MLIFTLLVHQVLQGSWALVQTRPTPRNTHNQYESLKEIGPKFLKNMCFVKRHKKGLKTMQANKVKALSARLEGMKTHMKPKEVKVKIPKEKKKKIPKGVSPKLTGLAYSAHPKFGKHACATDLRIKGQCQSLNQGHALDSTRILEWVPLPPPGDLPDPGIEPMSPALTGRFFTTEPPGSLTFSWCLHITQNHL</sequence>
<evidence type="ECO:0000313" key="2">
    <source>
        <dbReference type="Ensembl" id="ENSBGRP00000000659.1"/>
    </source>
</evidence>
<keyword evidence="3" id="KW-1185">Reference proteome</keyword>
<dbReference type="Ensembl" id="ENSBGRT00000000768.1">
    <property type="protein sequence ID" value="ENSBGRP00000000659.1"/>
    <property type="gene ID" value="ENSBGRG00000000454.1"/>
</dbReference>
<evidence type="ECO:0000256" key="1">
    <source>
        <dbReference type="SAM" id="SignalP"/>
    </source>
</evidence>
<dbReference type="Gene3D" id="6.10.140.1730">
    <property type="match status" value="1"/>
</dbReference>
<reference evidence="2" key="1">
    <citation type="submission" date="2019-05" db="EMBL/GenBank/DDBJ databases">
        <authorList>
            <person name="Zhang S."/>
            <person name="Liu J."/>
        </authorList>
    </citation>
    <scope>NUCLEOTIDE SEQUENCE [LARGE SCALE GENOMIC DNA]</scope>
</reference>
<evidence type="ECO:0008006" key="4">
    <source>
        <dbReference type="Google" id="ProtNLM"/>
    </source>
</evidence>
<organism evidence="2 3">
    <name type="scientific">Bos mutus grunniens</name>
    <name type="common">Wild yak</name>
    <name type="synonym">Bos grunniens</name>
    <dbReference type="NCBI Taxonomy" id="30521"/>
    <lineage>
        <taxon>Eukaryota</taxon>
        <taxon>Metazoa</taxon>
        <taxon>Chordata</taxon>
        <taxon>Craniata</taxon>
        <taxon>Vertebrata</taxon>
        <taxon>Euteleostomi</taxon>
        <taxon>Mammalia</taxon>
        <taxon>Eutheria</taxon>
        <taxon>Laurasiatheria</taxon>
        <taxon>Artiodactyla</taxon>
        <taxon>Ruminantia</taxon>
        <taxon>Pecora</taxon>
        <taxon>Bovidae</taxon>
        <taxon>Bovinae</taxon>
        <taxon>Bos</taxon>
    </lineage>
</organism>